<feature type="non-terminal residue" evidence="1">
    <location>
        <position position="196"/>
    </location>
</feature>
<dbReference type="EMBL" id="JELY01000056">
    <property type="protein sequence ID" value="KYF60369.1"/>
    <property type="molecule type" value="Genomic_DNA"/>
</dbReference>
<comment type="caution">
    <text evidence="1">The sequence shown here is derived from an EMBL/GenBank/DDBJ whole genome shotgun (WGS) entry which is preliminary data.</text>
</comment>
<feature type="non-terminal residue" evidence="1">
    <location>
        <position position="1"/>
    </location>
</feature>
<evidence type="ECO:0000313" key="2">
    <source>
        <dbReference type="Proteomes" id="UP000075420"/>
    </source>
</evidence>
<sequence length="196" mass="19859">EEYCDFPDDSCGTFDTVGQCAVRPGGCPEDCPGVCGCDGNFYCNACSAQQAGVDVSTSIACLDPKDADYAATFWPGGLDHIIVYKASPGADRCVMLYADAPVDGAPGGFDVELPVPWGVSRVVLAKGAGDCTPETMDPAGEAVNATGAAGRLSFALEAGKVAPCSVDIDVSVTFPGEPAPEILRASGVHVASSGCP</sequence>
<proteinExistence type="predicted"/>
<evidence type="ECO:0000313" key="1">
    <source>
        <dbReference type="EMBL" id="KYF60369.1"/>
    </source>
</evidence>
<dbReference type="AlphaFoldDB" id="A0A150PXC5"/>
<protein>
    <recommendedName>
        <fullName evidence="3">Kazal-like domain-containing protein</fullName>
    </recommendedName>
</protein>
<dbReference type="Proteomes" id="UP000075420">
    <property type="component" value="Unassembled WGS sequence"/>
</dbReference>
<gene>
    <name evidence="1" type="ORF">BE08_37780</name>
</gene>
<evidence type="ECO:0008006" key="3">
    <source>
        <dbReference type="Google" id="ProtNLM"/>
    </source>
</evidence>
<name>A0A150PXC5_SORCE</name>
<accession>A0A150PXC5</accession>
<reference evidence="1 2" key="1">
    <citation type="submission" date="2014-02" db="EMBL/GenBank/DDBJ databases">
        <title>The small core and large imbalanced accessory genome model reveals a collaborative survival strategy of Sorangium cellulosum strains in nature.</title>
        <authorList>
            <person name="Han K."/>
            <person name="Peng R."/>
            <person name="Blom J."/>
            <person name="Li Y.-Z."/>
        </authorList>
    </citation>
    <scope>NUCLEOTIDE SEQUENCE [LARGE SCALE GENOMIC DNA]</scope>
    <source>
        <strain evidence="1 2">So0157-25</strain>
    </source>
</reference>
<organism evidence="1 2">
    <name type="scientific">Sorangium cellulosum</name>
    <name type="common">Polyangium cellulosum</name>
    <dbReference type="NCBI Taxonomy" id="56"/>
    <lineage>
        <taxon>Bacteria</taxon>
        <taxon>Pseudomonadati</taxon>
        <taxon>Myxococcota</taxon>
        <taxon>Polyangia</taxon>
        <taxon>Polyangiales</taxon>
        <taxon>Polyangiaceae</taxon>
        <taxon>Sorangium</taxon>
    </lineage>
</organism>